<dbReference type="EMBL" id="QXGA01001102">
    <property type="protein sequence ID" value="KAE9129119.1"/>
    <property type="molecule type" value="Genomic_DNA"/>
</dbReference>
<name>A0A6A3ENQ9_9STRA</name>
<dbReference type="Proteomes" id="UP000433483">
    <property type="component" value="Unassembled WGS sequence"/>
</dbReference>
<dbReference type="EMBL" id="QXGC01000880">
    <property type="protein sequence ID" value="KAE9217853.1"/>
    <property type="molecule type" value="Genomic_DNA"/>
</dbReference>
<evidence type="ECO:0000313" key="16">
    <source>
        <dbReference type="Proteomes" id="UP000440732"/>
    </source>
</evidence>
<dbReference type="Proteomes" id="UP000437068">
    <property type="component" value="Unassembled WGS sequence"/>
</dbReference>
<dbReference type="EMBL" id="QXGF01000937">
    <property type="protein sequence ID" value="KAE8934173.1"/>
    <property type="molecule type" value="Genomic_DNA"/>
</dbReference>
<dbReference type="Gene3D" id="3.30.1370.110">
    <property type="match status" value="1"/>
</dbReference>
<evidence type="ECO:0008006" key="22">
    <source>
        <dbReference type="Google" id="ProtNLM"/>
    </source>
</evidence>
<evidence type="ECO:0000313" key="2">
    <source>
        <dbReference type="EMBL" id="KAE8934173.1"/>
    </source>
</evidence>
<evidence type="ECO:0000313" key="21">
    <source>
        <dbReference type="Proteomes" id="UP000488956"/>
    </source>
</evidence>
<dbReference type="EMBL" id="QXGB01000874">
    <property type="protein sequence ID" value="KAE9202246.1"/>
    <property type="molecule type" value="Genomic_DNA"/>
</dbReference>
<dbReference type="EMBL" id="QXFZ01000903">
    <property type="protein sequence ID" value="KAE9101710.1"/>
    <property type="molecule type" value="Genomic_DNA"/>
</dbReference>
<keyword evidence="1" id="KW-0677">Repeat</keyword>
<dbReference type="EMBL" id="QXGD01000963">
    <property type="protein sequence ID" value="KAE9218897.1"/>
    <property type="molecule type" value="Genomic_DNA"/>
</dbReference>
<dbReference type="PANTHER" id="PTHR47447:SF17">
    <property type="entry name" value="OS12G0638900 PROTEIN"/>
    <property type="match status" value="1"/>
</dbReference>
<evidence type="ECO:0000313" key="3">
    <source>
        <dbReference type="EMBL" id="KAE9001450.1"/>
    </source>
</evidence>
<dbReference type="EMBL" id="QXFX01000878">
    <property type="protein sequence ID" value="KAE9101871.1"/>
    <property type="molecule type" value="Genomic_DNA"/>
</dbReference>
<dbReference type="EMBL" id="QXGE01000881">
    <property type="protein sequence ID" value="KAE9301795.1"/>
    <property type="molecule type" value="Genomic_DNA"/>
</dbReference>
<dbReference type="Proteomes" id="UP000460718">
    <property type="component" value="Unassembled WGS sequence"/>
</dbReference>
<evidence type="ECO:0000313" key="20">
    <source>
        <dbReference type="Proteomes" id="UP000486351"/>
    </source>
</evidence>
<dbReference type="Proteomes" id="UP000440367">
    <property type="component" value="Unassembled WGS sequence"/>
</dbReference>
<dbReference type="OrthoDB" id="185373at2759"/>
<keyword evidence="13" id="KW-1185">Reference proteome</keyword>
<dbReference type="PANTHER" id="PTHR47447">
    <property type="entry name" value="OS03G0856100 PROTEIN"/>
    <property type="match status" value="1"/>
</dbReference>
<dbReference type="AlphaFoldDB" id="A0A6A3ENQ9"/>
<dbReference type="EMBL" id="QXFW01000860">
    <property type="protein sequence ID" value="KAE9001450.1"/>
    <property type="molecule type" value="Genomic_DNA"/>
</dbReference>
<evidence type="ECO:0000313" key="14">
    <source>
        <dbReference type="Proteomes" id="UP000437068"/>
    </source>
</evidence>
<evidence type="ECO:0000256" key="1">
    <source>
        <dbReference type="ARBA" id="ARBA00022737"/>
    </source>
</evidence>
<protein>
    <recommendedName>
        <fullName evidence="22">Smr domain-containing protein</fullName>
    </recommendedName>
</protein>
<dbReference type="Proteomes" id="UP000441208">
    <property type="component" value="Unassembled WGS sequence"/>
</dbReference>
<comment type="caution">
    <text evidence="2">The sequence shown here is derived from an EMBL/GenBank/DDBJ whole genome shotgun (WGS) entry which is preliminary data.</text>
</comment>
<dbReference type="Proteomes" id="UP000476176">
    <property type="component" value="Unassembled WGS sequence"/>
</dbReference>
<evidence type="ECO:0000313" key="4">
    <source>
        <dbReference type="EMBL" id="KAE9101710.1"/>
    </source>
</evidence>
<evidence type="ECO:0000313" key="19">
    <source>
        <dbReference type="Proteomes" id="UP000476176"/>
    </source>
</evidence>
<evidence type="ECO:0000313" key="6">
    <source>
        <dbReference type="EMBL" id="KAE9129119.1"/>
    </source>
</evidence>
<gene>
    <name evidence="10" type="ORF">PF001_g14288</name>
    <name evidence="9" type="ORF">PF002_g16360</name>
    <name evidence="8" type="ORF">PF004_g14032</name>
    <name evidence="7" type="ORF">PF005_g14642</name>
    <name evidence="6" type="ORF">PF006_g16113</name>
    <name evidence="4" type="ORF">PF007_g15036</name>
    <name evidence="11" type="ORF">PF008_g16590</name>
    <name evidence="2" type="ORF">PF009_g15848</name>
    <name evidence="5" type="ORF">PF010_g14305</name>
    <name evidence="3" type="ORF">PF011_g13737</name>
</gene>
<dbReference type="Proteomes" id="UP000488956">
    <property type="component" value="Unassembled WGS sequence"/>
</dbReference>
<dbReference type="Proteomes" id="UP000429523">
    <property type="component" value="Unassembled WGS sequence"/>
</dbReference>
<evidence type="ECO:0000313" key="9">
    <source>
        <dbReference type="EMBL" id="KAE9218897.1"/>
    </source>
</evidence>
<proteinExistence type="predicted"/>
<reference evidence="12 13" key="1">
    <citation type="submission" date="2018-08" db="EMBL/GenBank/DDBJ databases">
        <title>Genomic investigation of the strawberry pathogen Phytophthora fragariae indicates pathogenicity is determined by transcriptional variation in three key races.</title>
        <authorList>
            <person name="Adams T.M."/>
            <person name="Armitage A.D."/>
            <person name="Sobczyk M.K."/>
            <person name="Bates H.J."/>
            <person name="Dunwell J.M."/>
            <person name="Nellist C.F."/>
            <person name="Harrison R.J."/>
        </authorList>
    </citation>
    <scope>NUCLEOTIDE SEQUENCE [LARGE SCALE GENOMIC DNA]</scope>
    <source>
        <strain evidence="10 14">A4</strain>
        <strain evidence="9 15">BC-1</strain>
        <strain evidence="8 19">BC-23</strain>
        <strain evidence="7 13">NOV-27</strain>
        <strain evidence="6 16">NOV-5</strain>
        <strain evidence="4 17">NOV-71</strain>
        <strain evidence="11 20">NOV-77</strain>
        <strain evidence="2 12">NOV-9</strain>
        <strain evidence="5 21">ONT-3</strain>
        <strain evidence="3 18">SCRP245</strain>
    </source>
</reference>
<dbReference type="Proteomes" id="UP000440732">
    <property type="component" value="Unassembled WGS sequence"/>
</dbReference>
<evidence type="ECO:0000313" key="15">
    <source>
        <dbReference type="Proteomes" id="UP000440367"/>
    </source>
</evidence>
<evidence type="ECO:0000313" key="11">
    <source>
        <dbReference type="EMBL" id="KAE9326672.1"/>
    </source>
</evidence>
<evidence type="ECO:0000313" key="8">
    <source>
        <dbReference type="EMBL" id="KAE9217853.1"/>
    </source>
</evidence>
<organism evidence="2 12">
    <name type="scientific">Phytophthora fragariae</name>
    <dbReference type="NCBI Taxonomy" id="53985"/>
    <lineage>
        <taxon>Eukaryota</taxon>
        <taxon>Sar</taxon>
        <taxon>Stramenopiles</taxon>
        <taxon>Oomycota</taxon>
        <taxon>Peronosporomycetes</taxon>
        <taxon>Peronosporales</taxon>
        <taxon>Peronosporaceae</taxon>
        <taxon>Phytophthora</taxon>
    </lineage>
</organism>
<dbReference type="EMBL" id="QXFY01001148">
    <property type="protein sequence ID" value="KAE9326672.1"/>
    <property type="molecule type" value="Genomic_DNA"/>
</dbReference>
<dbReference type="InterPro" id="IPR036063">
    <property type="entry name" value="Smr_dom_sf"/>
</dbReference>
<evidence type="ECO:0000313" key="10">
    <source>
        <dbReference type="EMBL" id="KAE9301795.1"/>
    </source>
</evidence>
<accession>A0A6A3ENQ9</accession>
<dbReference type="Gene3D" id="1.25.40.10">
    <property type="entry name" value="Tetratricopeptide repeat domain"/>
    <property type="match status" value="1"/>
</dbReference>
<evidence type="ECO:0000313" key="12">
    <source>
        <dbReference type="Proteomes" id="UP000429523"/>
    </source>
</evidence>
<dbReference type="Proteomes" id="UP000486351">
    <property type="component" value="Unassembled WGS sequence"/>
</dbReference>
<dbReference type="InterPro" id="IPR011990">
    <property type="entry name" value="TPR-like_helical_dom_sf"/>
</dbReference>
<sequence>MRLLLPSQRLVRWQSTLSPASQDWRKVVANFQRKANDTNASLQPSDIAGVVRVCTQSDRPREALDAIRRGEKRGVTTSLKSHLEISYSLARKGKADRALAMIPELHERFKDQFKAASTNKYSVYDPLLTVFKDRGDWRSTHAAIVQMHELGVATRLRAFRVLMLTAAKSRQKDTLLSTVKFVETKFPGVWTNTATLTAMCQALVGIGENERVLEIYHKLYGGWLQENATTTLFNQFVLAAVRGGSSNKRGDQQTVSGMDILERMQGTRNAAPDHFTFATCMMDLEKREQWAGMFDLFNTMLDTQTRNQNALEDSSAQPVINALTCASVIRAVIKKNREVNQPDQDESDRREERKLTHDLTVVLIQVRTVDLRNIDHASTLVDTLDEFRLLTAARKTFKRVLDEGILKKTHWRRKDGFEIDLHTFSRGMAKYAVVSAFDEIKRSQKGISAASLAGNAPLQDLRIITGVGRRCKTFMKPVLRQEITDLLTKWSRPPLWPSLHPTNPGVLLVRHNALRKWLKKGGAIRYF</sequence>
<evidence type="ECO:0000313" key="18">
    <source>
        <dbReference type="Proteomes" id="UP000460718"/>
    </source>
</evidence>
<evidence type="ECO:0000313" key="13">
    <source>
        <dbReference type="Proteomes" id="UP000433483"/>
    </source>
</evidence>
<evidence type="ECO:0000313" key="17">
    <source>
        <dbReference type="Proteomes" id="UP000441208"/>
    </source>
</evidence>
<evidence type="ECO:0000313" key="5">
    <source>
        <dbReference type="EMBL" id="KAE9101871.1"/>
    </source>
</evidence>
<evidence type="ECO:0000313" key="7">
    <source>
        <dbReference type="EMBL" id="KAE9202246.1"/>
    </source>
</evidence>